<evidence type="ECO:0008006" key="5">
    <source>
        <dbReference type="Google" id="ProtNLM"/>
    </source>
</evidence>
<proteinExistence type="predicted"/>
<dbReference type="Proteomes" id="UP001241926">
    <property type="component" value="Unassembled WGS sequence"/>
</dbReference>
<accession>A0ABT7IU03</accession>
<evidence type="ECO:0000313" key="3">
    <source>
        <dbReference type="EMBL" id="MDL2075569.1"/>
    </source>
</evidence>
<feature type="chain" id="PRO_5046587557" description="Secreted protein" evidence="2">
    <location>
        <begin position="24"/>
        <end position="306"/>
    </location>
</feature>
<reference evidence="3 4" key="1">
    <citation type="submission" date="2023-05" db="EMBL/GenBank/DDBJ databases">
        <title>Streptomyces fuscus sp. nov., a brown-black pigment producing actinomyces isolated from dry sand of Sea duck farm.</title>
        <authorList>
            <person name="Xie J."/>
            <person name="Shen N."/>
        </authorList>
    </citation>
    <scope>NUCLEOTIDE SEQUENCE [LARGE SCALE GENOMIC DNA]</scope>
    <source>
        <strain evidence="3 4">GXMU-J15</strain>
    </source>
</reference>
<gene>
    <name evidence="3" type="ORF">QNN03_03865</name>
</gene>
<dbReference type="PROSITE" id="PS51257">
    <property type="entry name" value="PROKAR_LIPOPROTEIN"/>
    <property type="match status" value="1"/>
</dbReference>
<keyword evidence="2" id="KW-0732">Signal</keyword>
<organism evidence="3 4">
    <name type="scientific">Streptomyces fuscus</name>
    <dbReference type="NCBI Taxonomy" id="3048495"/>
    <lineage>
        <taxon>Bacteria</taxon>
        <taxon>Bacillati</taxon>
        <taxon>Actinomycetota</taxon>
        <taxon>Actinomycetes</taxon>
        <taxon>Kitasatosporales</taxon>
        <taxon>Streptomycetaceae</taxon>
        <taxon>Streptomyces</taxon>
    </lineage>
</organism>
<evidence type="ECO:0000256" key="1">
    <source>
        <dbReference type="SAM" id="MobiDB-lite"/>
    </source>
</evidence>
<sequence length="306" mass="33442">MGGKDLLRTLAVTGLLLVTACSAADPNPDDRSEGSLRTELTDTERVLLGDAEERLIAECMREAGFEYRLDPVAPREKVPERRFGLDDVDWAREHGYGLADTAGTGDRGGKSAAPKSSQDRYLAGLAPSRLAAYERALNGTKPDAIVVPAPGRGEIFTAADGCRADARRALYGDLRKWTEAKATVVNLAYLTYDDVVAEPRYTKALADWRACMKKRGLDYPDTSRAVGAVAKESDSRTPEQAREREVEVAVADAECNRSAGLARTGTRLQKEHVRDAARRTYARQTRYYTQAVTTALDRARAVTETG</sequence>
<evidence type="ECO:0000313" key="4">
    <source>
        <dbReference type="Proteomes" id="UP001241926"/>
    </source>
</evidence>
<keyword evidence="4" id="KW-1185">Reference proteome</keyword>
<dbReference type="EMBL" id="JASJUS010000002">
    <property type="protein sequence ID" value="MDL2075569.1"/>
    <property type="molecule type" value="Genomic_DNA"/>
</dbReference>
<comment type="caution">
    <text evidence="3">The sequence shown here is derived from an EMBL/GenBank/DDBJ whole genome shotgun (WGS) entry which is preliminary data.</text>
</comment>
<protein>
    <recommendedName>
        <fullName evidence="5">Secreted protein</fullName>
    </recommendedName>
</protein>
<dbReference type="RefSeq" id="WP_250753351.1">
    <property type="nucleotide sequence ID" value="NZ_JASJUS010000002.1"/>
</dbReference>
<name>A0ABT7IU03_9ACTN</name>
<feature type="signal peptide" evidence="2">
    <location>
        <begin position="1"/>
        <end position="23"/>
    </location>
</feature>
<feature type="region of interest" description="Disordered" evidence="1">
    <location>
        <begin position="99"/>
        <end position="118"/>
    </location>
</feature>
<evidence type="ECO:0000256" key="2">
    <source>
        <dbReference type="SAM" id="SignalP"/>
    </source>
</evidence>